<proteinExistence type="predicted"/>
<dbReference type="RefSeq" id="WP_188365243.1">
    <property type="nucleotide sequence ID" value="NZ_BAABJF010000001.1"/>
</dbReference>
<evidence type="ECO:0000259" key="3">
    <source>
        <dbReference type="Pfam" id="PF00483"/>
    </source>
</evidence>
<evidence type="ECO:0000256" key="2">
    <source>
        <dbReference type="ARBA" id="ARBA00022695"/>
    </source>
</evidence>
<dbReference type="InterPro" id="IPR054790">
    <property type="entry name" value="MurU"/>
</dbReference>
<sequence>MKAFILAAGRGQRLKPITDKTPKPLVPVQGQPLLLHHLLALKKAGFRDIVINVSWLGDQIIEFLKTETPKGLTIQISDERGRALETGGGMLKALPLLGDQPFLCVNADVFTDMDYSRLINVSLNNDWLHIVLVPNPEHNQSGDFSLHNNRLMSVTPTHDSFTYSGIGVYSPALFKPVSHRSRQAFKLAPLIHSAIQHQQAGGQIYHGLWTDVGTPERLAELNQR</sequence>
<dbReference type="CDD" id="cd06422">
    <property type="entry name" value="NTP_transferase_like_1"/>
    <property type="match status" value="1"/>
</dbReference>
<name>A0A917CRC9_9GAMM</name>
<dbReference type="InterPro" id="IPR005835">
    <property type="entry name" value="NTP_transferase_dom"/>
</dbReference>
<dbReference type="EMBL" id="BMEO01000006">
    <property type="protein sequence ID" value="GGF95761.1"/>
    <property type="molecule type" value="Genomic_DNA"/>
</dbReference>
<evidence type="ECO:0000313" key="5">
    <source>
        <dbReference type="Proteomes" id="UP000605253"/>
    </source>
</evidence>
<dbReference type="PANTHER" id="PTHR43584">
    <property type="entry name" value="NUCLEOTIDYL TRANSFERASE"/>
    <property type="match status" value="1"/>
</dbReference>
<dbReference type="InterPro" id="IPR050065">
    <property type="entry name" value="GlmU-like"/>
</dbReference>
<organism evidence="4 5">
    <name type="scientific">Marinicella pacifica</name>
    <dbReference type="NCBI Taxonomy" id="1171543"/>
    <lineage>
        <taxon>Bacteria</taxon>
        <taxon>Pseudomonadati</taxon>
        <taxon>Pseudomonadota</taxon>
        <taxon>Gammaproteobacteria</taxon>
        <taxon>Lysobacterales</taxon>
        <taxon>Marinicellaceae</taxon>
        <taxon>Marinicella</taxon>
    </lineage>
</organism>
<dbReference type="AlphaFoldDB" id="A0A917CRC9"/>
<evidence type="ECO:0000256" key="1">
    <source>
        <dbReference type="ARBA" id="ARBA00022679"/>
    </source>
</evidence>
<comment type="caution">
    <text evidence="4">The sequence shown here is derived from an EMBL/GenBank/DDBJ whole genome shotgun (WGS) entry which is preliminary data.</text>
</comment>
<reference evidence="4" key="2">
    <citation type="submission" date="2020-09" db="EMBL/GenBank/DDBJ databases">
        <authorList>
            <person name="Sun Q."/>
            <person name="Zhou Y."/>
        </authorList>
    </citation>
    <scope>NUCLEOTIDE SEQUENCE</scope>
    <source>
        <strain evidence="4">CGMCC 1.12181</strain>
    </source>
</reference>
<dbReference type="Pfam" id="PF00483">
    <property type="entry name" value="NTP_transferase"/>
    <property type="match status" value="1"/>
</dbReference>
<keyword evidence="1" id="KW-0808">Transferase</keyword>
<gene>
    <name evidence="4" type="ORF">GCM10011365_16390</name>
</gene>
<evidence type="ECO:0000313" key="4">
    <source>
        <dbReference type="EMBL" id="GGF95761.1"/>
    </source>
</evidence>
<dbReference type="Gene3D" id="3.90.550.10">
    <property type="entry name" value="Spore Coat Polysaccharide Biosynthesis Protein SpsA, Chain A"/>
    <property type="match status" value="1"/>
</dbReference>
<dbReference type="InterPro" id="IPR029044">
    <property type="entry name" value="Nucleotide-diphossugar_trans"/>
</dbReference>
<dbReference type="SUPFAM" id="SSF53448">
    <property type="entry name" value="Nucleotide-diphospho-sugar transferases"/>
    <property type="match status" value="1"/>
</dbReference>
<dbReference type="Proteomes" id="UP000605253">
    <property type="component" value="Unassembled WGS sequence"/>
</dbReference>
<reference evidence="4" key="1">
    <citation type="journal article" date="2014" name="Int. J. Syst. Evol. Microbiol.">
        <title>Complete genome sequence of Corynebacterium casei LMG S-19264T (=DSM 44701T), isolated from a smear-ripened cheese.</title>
        <authorList>
            <consortium name="US DOE Joint Genome Institute (JGI-PGF)"/>
            <person name="Walter F."/>
            <person name="Albersmeier A."/>
            <person name="Kalinowski J."/>
            <person name="Ruckert C."/>
        </authorList>
    </citation>
    <scope>NUCLEOTIDE SEQUENCE</scope>
    <source>
        <strain evidence="4">CGMCC 1.12181</strain>
    </source>
</reference>
<dbReference type="PANTHER" id="PTHR43584:SF8">
    <property type="entry name" value="N-ACETYLMURAMATE ALPHA-1-PHOSPHATE URIDYLYLTRANSFERASE"/>
    <property type="match status" value="1"/>
</dbReference>
<dbReference type="NCBIfam" id="NF045761">
    <property type="entry name" value="NAMPUrTaseMurU"/>
    <property type="match status" value="1"/>
</dbReference>
<keyword evidence="2" id="KW-0548">Nucleotidyltransferase</keyword>
<protein>
    <submittedName>
        <fullName evidence="4">Nucleotidyltransferase</fullName>
    </submittedName>
</protein>
<feature type="domain" description="Nucleotidyl transferase" evidence="3">
    <location>
        <begin position="2"/>
        <end position="223"/>
    </location>
</feature>
<dbReference type="GO" id="GO:0016779">
    <property type="term" value="F:nucleotidyltransferase activity"/>
    <property type="evidence" value="ECO:0007669"/>
    <property type="project" value="UniProtKB-KW"/>
</dbReference>
<accession>A0A917CRC9</accession>
<keyword evidence="5" id="KW-1185">Reference proteome</keyword>